<protein>
    <submittedName>
        <fullName evidence="1">Uncharacterized protein</fullName>
    </submittedName>
</protein>
<comment type="caution">
    <text evidence="1">The sequence shown here is derived from an EMBL/GenBank/DDBJ whole genome shotgun (WGS) entry which is preliminary data.</text>
</comment>
<name>A0A8J6E5F5_9EUKA</name>
<gene>
    <name evidence="1" type="ORF">J8273_2896</name>
</gene>
<dbReference type="SUPFAM" id="SSF50985">
    <property type="entry name" value="RCC1/BLIP-II"/>
    <property type="match status" value="1"/>
</dbReference>
<reference evidence="1" key="1">
    <citation type="submission" date="2021-05" db="EMBL/GenBank/DDBJ databases">
        <title>A free-living protist that lacks canonical eukaryotic 1 DNA replication and segregation systems.</title>
        <authorList>
            <person name="Salas-Leiva D.E."/>
            <person name="Tromer E.C."/>
            <person name="Curtis B.A."/>
            <person name="Jerlstrom-Hultqvist J."/>
            <person name="Kolisko M."/>
            <person name="Yi Z."/>
            <person name="Salas-Leiva J.S."/>
            <person name="Gallot-Lavallee L."/>
            <person name="Kops G.J.P.L."/>
            <person name="Archibald J.M."/>
            <person name="Simpson A.G.B."/>
            <person name="Roger A.J."/>
        </authorList>
    </citation>
    <scope>NUCLEOTIDE SEQUENCE</scope>
    <source>
        <strain evidence="1">BICM</strain>
    </source>
</reference>
<organism evidence="1 2">
    <name type="scientific">Carpediemonas membranifera</name>
    <dbReference type="NCBI Taxonomy" id="201153"/>
    <lineage>
        <taxon>Eukaryota</taxon>
        <taxon>Metamonada</taxon>
        <taxon>Carpediemonas-like organisms</taxon>
        <taxon>Carpediemonas</taxon>
    </lineage>
</organism>
<dbReference type="Gene3D" id="2.130.10.30">
    <property type="entry name" value="Regulator of chromosome condensation 1/beta-lactamase-inhibitor protein II"/>
    <property type="match status" value="1"/>
</dbReference>
<accession>A0A8J6E5F5</accession>
<keyword evidence="2" id="KW-1185">Reference proteome</keyword>
<evidence type="ECO:0000313" key="2">
    <source>
        <dbReference type="Proteomes" id="UP000717585"/>
    </source>
</evidence>
<sequence>MAYASFVEKLQLLAVYADILCNETPGDVPGLLRNALSRLNTKKDVVQPPYQLQLPDDYTLDNLRSDILEVMATAMSSSSLADRILQSSLASAGGILSTGANLSMNIPDNKLPTAIYTLLQTTIWAILMRAGADPAIDAVDDDPTELDQTCPHEDAEAMKSKAADRKIMWFMCKKFLSTAFAAERDGNNRRSLDDTVMCYGGRLFTNEEENVALVSAPSSERHFHRIRVPGVVDYRWANGFLISTSQGLFAVGDNDSGRLGVLGERRLVSTPARITFPAAPDVSAHEASLPRHRKHGLVIDMWLEWNHSVIRTPLGLLGAGSNSRTELHTDAHRRVLPSYIHLTSFPACPESATVFVTVGSIGIKPTIAVASNGLCVVRAQGLRLPSLDHSGELPFHVDRIHYVHGSSGIAAMFLNHATAILFGPVPDLFVPFVGAELLGTPTPLSFPWPIRRLACVGSSFYAENIVGEWYAMGSNVKGRLGVGVGQTHVPWWKRLEFGPGLTPEEASVESVWSYNYSMWFTFNNGTTVGFGDNIYQSRPTLGCGAETDTVATPMSVTGRRVVIPRRVVLWELDADKHTVVG</sequence>
<dbReference type="AlphaFoldDB" id="A0A8J6E5F5"/>
<proteinExistence type="predicted"/>
<dbReference type="Proteomes" id="UP000717585">
    <property type="component" value="Unassembled WGS sequence"/>
</dbReference>
<dbReference type="InterPro" id="IPR009091">
    <property type="entry name" value="RCC1/BLIP-II"/>
</dbReference>
<evidence type="ECO:0000313" key="1">
    <source>
        <dbReference type="EMBL" id="KAG9395692.1"/>
    </source>
</evidence>
<dbReference type="EMBL" id="JAHDYR010000009">
    <property type="protein sequence ID" value="KAG9395692.1"/>
    <property type="molecule type" value="Genomic_DNA"/>
</dbReference>